<protein>
    <submittedName>
        <fullName evidence="2">Uncharacterized protein</fullName>
    </submittedName>
</protein>
<dbReference type="Proteomes" id="UP000198876">
    <property type="component" value="Unassembled WGS sequence"/>
</dbReference>
<dbReference type="AlphaFoldDB" id="A0A1I2U9I0"/>
<organism evidence="2 3">
    <name type="scientific">Halopelagius inordinatus</name>
    <dbReference type="NCBI Taxonomy" id="553467"/>
    <lineage>
        <taxon>Archaea</taxon>
        <taxon>Methanobacteriati</taxon>
        <taxon>Methanobacteriota</taxon>
        <taxon>Stenosarchaea group</taxon>
        <taxon>Halobacteria</taxon>
        <taxon>Halobacteriales</taxon>
        <taxon>Haloferacaceae</taxon>
    </lineage>
</organism>
<reference evidence="3" key="1">
    <citation type="submission" date="2016-10" db="EMBL/GenBank/DDBJ databases">
        <authorList>
            <person name="Varghese N."/>
            <person name="Submissions S."/>
        </authorList>
    </citation>
    <scope>NUCLEOTIDE SEQUENCE [LARGE SCALE GENOMIC DNA]</scope>
    <source>
        <strain evidence="3">CGMCC 1.7739</strain>
    </source>
</reference>
<name>A0A1I2U9I0_9EURY</name>
<evidence type="ECO:0000313" key="3">
    <source>
        <dbReference type="Proteomes" id="UP000198876"/>
    </source>
</evidence>
<dbReference type="RefSeq" id="WP_281244636.1">
    <property type="nucleotide sequence ID" value="NZ_FOOQ01000003.1"/>
</dbReference>
<accession>A0A1I2U9I0</accession>
<keyword evidence="1" id="KW-0812">Transmembrane</keyword>
<feature type="transmembrane region" description="Helical" evidence="1">
    <location>
        <begin position="12"/>
        <end position="38"/>
    </location>
</feature>
<proteinExistence type="predicted"/>
<keyword evidence="3" id="KW-1185">Reference proteome</keyword>
<sequence>MELPELTSPDGVLTYLLTTILVVCLVIALYLVAVYVGIAPAV</sequence>
<dbReference type="EMBL" id="FOOQ01000003">
    <property type="protein sequence ID" value="SFG73782.1"/>
    <property type="molecule type" value="Genomic_DNA"/>
</dbReference>
<keyword evidence="1" id="KW-1133">Transmembrane helix</keyword>
<evidence type="ECO:0000256" key="1">
    <source>
        <dbReference type="SAM" id="Phobius"/>
    </source>
</evidence>
<gene>
    <name evidence="2" type="ORF">SAMN04488063_2836</name>
</gene>
<keyword evidence="1" id="KW-0472">Membrane</keyword>
<evidence type="ECO:0000313" key="2">
    <source>
        <dbReference type="EMBL" id="SFG73782.1"/>
    </source>
</evidence>